<evidence type="ECO:0000256" key="5">
    <source>
        <dbReference type="SAM" id="MobiDB-lite"/>
    </source>
</evidence>
<dbReference type="Gene3D" id="6.10.280.130">
    <property type="match status" value="1"/>
</dbReference>
<dbReference type="Proteomes" id="UP000435357">
    <property type="component" value="Unassembled WGS sequence"/>
</dbReference>
<dbReference type="GO" id="GO:0009055">
    <property type="term" value="F:electron transfer activity"/>
    <property type="evidence" value="ECO:0007669"/>
    <property type="project" value="InterPro"/>
</dbReference>
<evidence type="ECO:0000256" key="2">
    <source>
        <dbReference type="ARBA" id="ARBA00022723"/>
    </source>
</evidence>
<evidence type="ECO:0000256" key="4">
    <source>
        <dbReference type="PROSITE-ProRule" id="PRU00433"/>
    </source>
</evidence>
<feature type="transmembrane region" description="Helical" evidence="6">
    <location>
        <begin position="150"/>
        <end position="173"/>
    </location>
</feature>
<dbReference type="PROSITE" id="PS51007">
    <property type="entry name" value="CYTC"/>
    <property type="match status" value="1"/>
</dbReference>
<keyword evidence="6" id="KW-0472">Membrane</keyword>
<feature type="domain" description="Cytochrome c" evidence="7">
    <location>
        <begin position="216"/>
        <end position="295"/>
    </location>
</feature>
<dbReference type="GO" id="GO:0046872">
    <property type="term" value="F:metal ion binding"/>
    <property type="evidence" value="ECO:0007669"/>
    <property type="project" value="UniProtKB-KW"/>
</dbReference>
<feature type="region of interest" description="Disordered" evidence="5">
    <location>
        <begin position="295"/>
        <end position="349"/>
    </location>
</feature>
<dbReference type="PANTHER" id="PTHR33751:SF1">
    <property type="entry name" value="CBB3-TYPE CYTOCHROME C OXIDASE SUBUNIT FIXP"/>
    <property type="match status" value="1"/>
</dbReference>
<accession>A0A6N6M8F8</accession>
<feature type="transmembrane region" description="Helical" evidence="6">
    <location>
        <begin position="35"/>
        <end position="52"/>
    </location>
</feature>
<dbReference type="SUPFAM" id="SSF46626">
    <property type="entry name" value="Cytochrome c"/>
    <property type="match status" value="1"/>
</dbReference>
<feature type="compositionally biased region" description="Basic and acidic residues" evidence="5">
    <location>
        <begin position="340"/>
        <end position="349"/>
    </location>
</feature>
<protein>
    <submittedName>
        <fullName evidence="8">C-type cytochrome</fullName>
    </submittedName>
</protein>
<evidence type="ECO:0000256" key="1">
    <source>
        <dbReference type="ARBA" id="ARBA00022617"/>
    </source>
</evidence>
<name>A0A6N6M8F8_9FLAO</name>
<dbReference type="EMBL" id="WACR01000004">
    <property type="protein sequence ID" value="KAB1064938.1"/>
    <property type="molecule type" value="Genomic_DNA"/>
</dbReference>
<dbReference type="InterPro" id="IPR009056">
    <property type="entry name" value="Cyt_c-like_dom"/>
</dbReference>
<feature type="compositionally biased region" description="Acidic residues" evidence="5">
    <location>
        <begin position="310"/>
        <end position="325"/>
    </location>
</feature>
<dbReference type="InterPro" id="IPR050597">
    <property type="entry name" value="Cytochrome_c_Oxidase_Subunit"/>
</dbReference>
<dbReference type="AlphaFoldDB" id="A0A6N6M8F8"/>
<evidence type="ECO:0000313" key="9">
    <source>
        <dbReference type="Proteomes" id="UP000435357"/>
    </source>
</evidence>
<keyword evidence="2 4" id="KW-0479">Metal-binding</keyword>
<dbReference type="GO" id="GO:0020037">
    <property type="term" value="F:heme binding"/>
    <property type="evidence" value="ECO:0007669"/>
    <property type="project" value="InterPro"/>
</dbReference>
<keyword evidence="6" id="KW-1133">Transmembrane helix</keyword>
<comment type="caution">
    <text evidence="8">The sequence shown here is derived from an EMBL/GenBank/DDBJ whole genome shotgun (WGS) entry which is preliminary data.</text>
</comment>
<sequence length="349" mass="38324">MIAFQIILIFTIGNIIRNLTGSKKLWTSALTSKKAAGVVTVGFVLSSFSAFAQDSGQSPFHLDSGLENLLLSLNGVLLLCILILLGMLRSLIRTLTTAKEGVEAIAEKESAWSKLMQKLTDSVPVEEEEEVMTDHEYDGIVELDNNLPPWWLAGFYITIVAAVVYIGYYHVYLDGNMQEREFKAEMAEAAKQKEAYLASLENQVDESNVTMLEDKSALAEGKSIYDANCVACHGNQGQGGVGPNLTDKYWLHGGSIKDVFKTIKYGVTSKGMIAWEDQLTPPQMQKVASYVKTFVGTNPPNQKEPQGEIWEPEVEDSGSDSETDTETEKGDENTEEESGSDQKDDVAAL</sequence>
<dbReference type="OrthoDB" id="9811281at2"/>
<dbReference type="InterPro" id="IPR032858">
    <property type="entry name" value="CcoP_N"/>
</dbReference>
<evidence type="ECO:0000313" key="8">
    <source>
        <dbReference type="EMBL" id="KAB1064938.1"/>
    </source>
</evidence>
<evidence type="ECO:0000256" key="6">
    <source>
        <dbReference type="SAM" id="Phobius"/>
    </source>
</evidence>
<feature type="compositionally biased region" description="Polar residues" evidence="5">
    <location>
        <begin position="295"/>
        <end position="304"/>
    </location>
</feature>
<keyword evidence="3 4" id="KW-0408">Iron</keyword>
<keyword evidence="6" id="KW-0812">Transmembrane</keyword>
<proteinExistence type="predicted"/>
<evidence type="ECO:0000256" key="3">
    <source>
        <dbReference type="ARBA" id="ARBA00023004"/>
    </source>
</evidence>
<dbReference type="InterPro" id="IPR036909">
    <property type="entry name" value="Cyt_c-like_dom_sf"/>
</dbReference>
<dbReference type="PANTHER" id="PTHR33751">
    <property type="entry name" value="CBB3-TYPE CYTOCHROME C OXIDASE SUBUNIT FIXP"/>
    <property type="match status" value="1"/>
</dbReference>
<reference evidence="8 9" key="1">
    <citation type="submission" date="2019-09" db="EMBL/GenBank/DDBJ databases">
        <title>Genomes of Cryomorphaceae.</title>
        <authorList>
            <person name="Bowman J.P."/>
        </authorList>
    </citation>
    <scope>NUCLEOTIDE SEQUENCE [LARGE SCALE GENOMIC DNA]</scope>
    <source>
        <strain evidence="8 9">KCTC 52047</strain>
    </source>
</reference>
<dbReference type="InterPro" id="IPR038414">
    <property type="entry name" value="CcoP_N_sf"/>
</dbReference>
<keyword evidence="9" id="KW-1185">Reference proteome</keyword>
<evidence type="ECO:0000259" key="7">
    <source>
        <dbReference type="PROSITE" id="PS51007"/>
    </source>
</evidence>
<gene>
    <name evidence="8" type="ORF">F3059_04995</name>
</gene>
<feature type="transmembrane region" description="Helical" evidence="6">
    <location>
        <begin position="73"/>
        <end position="92"/>
    </location>
</feature>
<organism evidence="8 9">
    <name type="scientific">Salibacter halophilus</name>
    <dbReference type="NCBI Taxonomy" id="1803916"/>
    <lineage>
        <taxon>Bacteria</taxon>
        <taxon>Pseudomonadati</taxon>
        <taxon>Bacteroidota</taxon>
        <taxon>Flavobacteriia</taxon>
        <taxon>Flavobacteriales</taxon>
        <taxon>Salibacteraceae</taxon>
        <taxon>Salibacter</taxon>
    </lineage>
</organism>
<keyword evidence="1 4" id="KW-0349">Heme</keyword>
<dbReference type="Gene3D" id="1.10.760.10">
    <property type="entry name" value="Cytochrome c-like domain"/>
    <property type="match status" value="1"/>
</dbReference>
<dbReference type="Pfam" id="PF13442">
    <property type="entry name" value="Cytochrome_CBB3"/>
    <property type="match status" value="1"/>
</dbReference>
<dbReference type="Pfam" id="PF14715">
    <property type="entry name" value="FixP_N"/>
    <property type="match status" value="1"/>
</dbReference>